<feature type="domain" description="HTH gntR-type" evidence="4">
    <location>
        <begin position="10"/>
        <end position="78"/>
    </location>
</feature>
<dbReference type="InterPro" id="IPR036388">
    <property type="entry name" value="WH-like_DNA-bd_sf"/>
</dbReference>
<evidence type="ECO:0000313" key="6">
    <source>
        <dbReference type="Proteomes" id="UP000216533"/>
    </source>
</evidence>
<dbReference type="RefSeq" id="WP_094449978.1">
    <property type="nucleotide sequence ID" value="NZ_NMVI01000011.1"/>
</dbReference>
<organism evidence="5 6">
    <name type="scientific">Parenemella sanctibonifatiensis</name>
    <dbReference type="NCBI Taxonomy" id="2016505"/>
    <lineage>
        <taxon>Bacteria</taxon>
        <taxon>Bacillati</taxon>
        <taxon>Actinomycetota</taxon>
        <taxon>Actinomycetes</taxon>
        <taxon>Propionibacteriales</taxon>
        <taxon>Propionibacteriaceae</taxon>
        <taxon>Parenemella</taxon>
    </lineage>
</organism>
<dbReference type="AlphaFoldDB" id="A0A255EKV3"/>
<accession>A0A255EKV3</accession>
<dbReference type="Gene3D" id="1.10.10.10">
    <property type="entry name" value="Winged helix-like DNA-binding domain superfamily/Winged helix DNA-binding domain"/>
    <property type="match status" value="1"/>
</dbReference>
<keyword evidence="2" id="KW-0238">DNA-binding</keyword>
<protein>
    <submittedName>
        <fullName evidence="5">GntR family transcriptional regulator</fullName>
    </submittedName>
</protein>
<dbReference type="PANTHER" id="PTHR38445">
    <property type="entry name" value="HTH-TYPE TRANSCRIPTIONAL REPRESSOR YTRA"/>
    <property type="match status" value="1"/>
</dbReference>
<evidence type="ECO:0000259" key="4">
    <source>
        <dbReference type="PROSITE" id="PS50949"/>
    </source>
</evidence>
<evidence type="ECO:0000256" key="2">
    <source>
        <dbReference type="ARBA" id="ARBA00023125"/>
    </source>
</evidence>
<dbReference type="GO" id="GO:0003677">
    <property type="term" value="F:DNA binding"/>
    <property type="evidence" value="ECO:0007669"/>
    <property type="project" value="UniProtKB-KW"/>
</dbReference>
<dbReference type="SMART" id="SM00345">
    <property type="entry name" value="HTH_GNTR"/>
    <property type="match status" value="1"/>
</dbReference>
<evidence type="ECO:0000256" key="3">
    <source>
        <dbReference type="ARBA" id="ARBA00023163"/>
    </source>
</evidence>
<evidence type="ECO:0000313" key="5">
    <source>
        <dbReference type="EMBL" id="OYN88763.1"/>
    </source>
</evidence>
<evidence type="ECO:0000256" key="1">
    <source>
        <dbReference type="ARBA" id="ARBA00023015"/>
    </source>
</evidence>
<reference evidence="5 6" key="1">
    <citation type="submission" date="2017-07" db="EMBL/GenBank/DDBJ databases">
        <title>Draft whole genome sequences of clinical Proprionibacteriaceae strains.</title>
        <authorList>
            <person name="Bernier A.-M."/>
            <person name="Bernard K."/>
            <person name="Domingo M.-C."/>
        </authorList>
    </citation>
    <scope>NUCLEOTIDE SEQUENCE [LARGE SCALE GENOMIC DNA]</scope>
    <source>
        <strain evidence="5 6">NML 160184</strain>
    </source>
</reference>
<dbReference type="EMBL" id="NMVI01000011">
    <property type="protein sequence ID" value="OYN88763.1"/>
    <property type="molecule type" value="Genomic_DNA"/>
</dbReference>
<sequence>MLVVDPRSSVPPFEQLRSQLMAQIDSGELPAASKLPPVRRLAADLGIAPNTVARAYRELEAAGYVRAAGRNGTSVVGPQRQPHAGAEAEAFSATRAYVARMRELGLGREAMVSQLRRVLAEVEGS</sequence>
<dbReference type="CDD" id="cd07377">
    <property type="entry name" value="WHTH_GntR"/>
    <property type="match status" value="1"/>
</dbReference>
<dbReference type="PROSITE" id="PS50949">
    <property type="entry name" value="HTH_GNTR"/>
    <property type="match status" value="1"/>
</dbReference>
<name>A0A255EKV3_9ACTN</name>
<comment type="caution">
    <text evidence="5">The sequence shown here is derived from an EMBL/GenBank/DDBJ whole genome shotgun (WGS) entry which is preliminary data.</text>
</comment>
<dbReference type="PANTHER" id="PTHR38445:SF9">
    <property type="entry name" value="HTH-TYPE TRANSCRIPTIONAL REPRESSOR YTRA"/>
    <property type="match status" value="1"/>
</dbReference>
<gene>
    <name evidence="5" type="ORF">CGZ92_03375</name>
</gene>
<dbReference type="InterPro" id="IPR000524">
    <property type="entry name" value="Tscrpt_reg_HTH_GntR"/>
</dbReference>
<dbReference type="SUPFAM" id="SSF46785">
    <property type="entry name" value="Winged helix' DNA-binding domain"/>
    <property type="match status" value="1"/>
</dbReference>
<dbReference type="Proteomes" id="UP000216533">
    <property type="component" value="Unassembled WGS sequence"/>
</dbReference>
<dbReference type="InterPro" id="IPR036390">
    <property type="entry name" value="WH_DNA-bd_sf"/>
</dbReference>
<keyword evidence="3" id="KW-0804">Transcription</keyword>
<proteinExistence type="predicted"/>
<dbReference type="GO" id="GO:0003700">
    <property type="term" value="F:DNA-binding transcription factor activity"/>
    <property type="evidence" value="ECO:0007669"/>
    <property type="project" value="InterPro"/>
</dbReference>
<dbReference type="Pfam" id="PF00392">
    <property type="entry name" value="GntR"/>
    <property type="match status" value="1"/>
</dbReference>
<keyword evidence="1" id="KW-0805">Transcription regulation</keyword>